<keyword evidence="3 5" id="KW-0030">Aminoacyl-tRNA synthetase</keyword>
<proteinExistence type="inferred from homology"/>
<organism evidence="8 9">
    <name type="scientific">Candidatus Komeilibacteria bacterium CG_4_10_14_0_8_um_filter_37_78</name>
    <dbReference type="NCBI Taxonomy" id="1974471"/>
    <lineage>
        <taxon>Bacteria</taxon>
        <taxon>Candidatus Komeiliibacteriota</taxon>
    </lineage>
</organism>
<keyword evidence="5 8" id="KW-0436">Ligase</keyword>
<dbReference type="GO" id="GO:0005524">
    <property type="term" value="F:ATP binding"/>
    <property type="evidence" value="ECO:0007669"/>
    <property type="project" value="UniProtKB-UniRule"/>
</dbReference>
<reference evidence="9" key="1">
    <citation type="submission" date="2017-09" db="EMBL/GenBank/DDBJ databases">
        <title>Depth-based differentiation of microbial function through sediment-hosted aquifers and enrichment of novel symbionts in the deep terrestrial subsurface.</title>
        <authorList>
            <person name="Probst A.J."/>
            <person name="Ladd B."/>
            <person name="Jarett J.K."/>
            <person name="Geller-Mcgrath D.E."/>
            <person name="Sieber C.M.K."/>
            <person name="Emerson J.B."/>
            <person name="Anantharaman K."/>
            <person name="Thomas B.C."/>
            <person name="Malmstrom R."/>
            <person name="Stieglmeier M."/>
            <person name="Klingl A."/>
            <person name="Woyke T."/>
            <person name="Ryan C.M."/>
            <person name="Banfield J.F."/>
        </authorList>
    </citation>
    <scope>NUCLEOTIDE SEQUENCE [LARGE SCALE GENOMIC DNA]</scope>
</reference>
<keyword evidence="2 5" id="KW-0547">Nucleotide-binding</keyword>
<dbReference type="EMBL" id="PFMC01000018">
    <property type="protein sequence ID" value="PIY95286.1"/>
    <property type="molecule type" value="Genomic_DNA"/>
</dbReference>
<feature type="binding site" evidence="6">
    <location>
        <position position="119"/>
    </location>
    <ligand>
        <name>L-histidine</name>
        <dbReference type="ChEBI" id="CHEBI:57595"/>
    </ligand>
</feature>
<dbReference type="PIRSF" id="PIRSF001549">
    <property type="entry name" value="His-tRNA_synth"/>
    <property type="match status" value="1"/>
</dbReference>
<dbReference type="GO" id="GO:0006427">
    <property type="term" value="P:histidyl-tRNA aminoacylation"/>
    <property type="evidence" value="ECO:0007669"/>
    <property type="project" value="UniProtKB-UniRule"/>
</dbReference>
<name>A0A2M7RG01_9BACT</name>
<evidence type="ECO:0000259" key="7">
    <source>
        <dbReference type="PROSITE" id="PS50862"/>
    </source>
</evidence>
<evidence type="ECO:0000256" key="4">
    <source>
        <dbReference type="ARBA" id="ARBA00047639"/>
    </source>
</evidence>
<keyword evidence="5" id="KW-0648">Protein biosynthesis</keyword>
<comment type="caution">
    <text evidence="8">The sequence shown here is derived from an EMBL/GenBank/DDBJ whole genome shotgun (WGS) entry which is preliminary data.</text>
</comment>
<dbReference type="InterPro" id="IPR041715">
    <property type="entry name" value="HisRS-like_core"/>
</dbReference>
<feature type="domain" description="Aminoacyl-transfer RNA synthetases class-II family profile" evidence="7">
    <location>
        <begin position="1"/>
        <end position="330"/>
    </location>
</feature>
<gene>
    <name evidence="5" type="primary">hisS</name>
    <name evidence="8" type="ORF">COY67_00715</name>
</gene>
<evidence type="ECO:0000256" key="1">
    <source>
        <dbReference type="ARBA" id="ARBA00008226"/>
    </source>
</evidence>
<feature type="binding site" evidence="6">
    <location>
        <begin position="88"/>
        <end position="90"/>
    </location>
    <ligand>
        <name>L-histidine</name>
        <dbReference type="ChEBI" id="CHEBI:57595"/>
    </ligand>
</feature>
<evidence type="ECO:0000256" key="6">
    <source>
        <dbReference type="PIRSR" id="PIRSR001549-1"/>
    </source>
</evidence>
<evidence type="ECO:0000313" key="9">
    <source>
        <dbReference type="Proteomes" id="UP000228689"/>
    </source>
</evidence>
<keyword evidence="5" id="KW-0963">Cytoplasm</keyword>
<dbReference type="HAMAP" id="MF_00127">
    <property type="entry name" value="His_tRNA_synth"/>
    <property type="match status" value="1"/>
</dbReference>
<dbReference type="InterPro" id="IPR004516">
    <property type="entry name" value="HisRS/HisZ"/>
</dbReference>
<keyword evidence="5" id="KW-0067">ATP-binding</keyword>
<evidence type="ECO:0000256" key="5">
    <source>
        <dbReference type="HAMAP-Rule" id="MF_00127"/>
    </source>
</evidence>
<evidence type="ECO:0000256" key="3">
    <source>
        <dbReference type="ARBA" id="ARBA00023146"/>
    </source>
</evidence>
<dbReference type="CDD" id="cd00773">
    <property type="entry name" value="HisRS-like_core"/>
    <property type="match status" value="1"/>
</dbReference>
<dbReference type="GO" id="GO:0004821">
    <property type="term" value="F:histidine-tRNA ligase activity"/>
    <property type="evidence" value="ECO:0007669"/>
    <property type="project" value="UniProtKB-UniRule"/>
</dbReference>
<protein>
    <recommendedName>
        <fullName evidence="5">Histidine--tRNA ligase</fullName>
        <ecNumber evidence="5">6.1.1.21</ecNumber>
    </recommendedName>
    <alternativeName>
        <fullName evidence="5">Histidyl-tRNA synthetase</fullName>
        <shortName evidence="5">HisRS</shortName>
    </alternativeName>
</protein>
<dbReference type="SUPFAM" id="SSF55681">
    <property type="entry name" value="Class II aaRS and biotin synthetases"/>
    <property type="match status" value="1"/>
</dbReference>
<dbReference type="InterPro" id="IPR036621">
    <property type="entry name" value="Anticodon-bd_dom_sf"/>
</dbReference>
<comment type="subunit">
    <text evidence="5">Homodimer.</text>
</comment>
<feature type="binding site" evidence="6">
    <location>
        <position position="137"/>
    </location>
    <ligand>
        <name>L-histidine</name>
        <dbReference type="ChEBI" id="CHEBI:57595"/>
    </ligand>
</feature>
<dbReference type="Proteomes" id="UP000228689">
    <property type="component" value="Unassembled WGS sequence"/>
</dbReference>
<sequence>MVANKDKKAFQLIKGMKDIMPADQKYWQHVRNIINKLAHQFNYQRIDTPIAEATKLFSRSVGDQTDIVEKEMYSFKDRGDNNISLRPEMTAGVVRAYIEHGMVNLPQPVKLFYLGPCFRYDKPQSGRQRQFWQVGWEAIGEGSPILDAQIINLGYKFFKDLSLNVVVQINSLGCQECRPVYYEVLLDFLKGKKNSLCDDCKRRVNKKPLRVLDCKEENCQEITADAPQQVDHLCDDCRDHFVATLEYLDELEIVYNLNPKIVRGLDYYNRTCFEYTSQDNEGTKLNALGGGGRYDGLVEELGGRPTPAVGLAIGLERTVRELRHQDVKVPDVEGYDIFVAQLGKEARKKCLNLYENLLANDVRVAESFTKDGLKPQLELADKLAVKYTLILGQKEMIDGTILVRDMEGGIQEVVDFNKVIPEIKKRLKTRLVEETPVQ</sequence>
<dbReference type="PANTHER" id="PTHR43707:SF1">
    <property type="entry name" value="HISTIDINE--TRNA LIGASE, MITOCHONDRIAL-RELATED"/>
    <property type="match status" value="1"/>
</dbReference>
<dbReference type="Gene3D" id="3.40.50.800">
    <property type="entry name" value="Anticodon-binding domain"/>
    <property type="match status" value="1"/>
</dbReference>
<dbReference type="SUPFAM" id="SSF52954">
    <property type="entry name" value="Class II aaRS ABD-related"/>
    <property type="match status" value="1"/>
</dbReference>
<dbReference type="PROSITE" id="PS50862">
    <property type="entry name" value="AA_TRNA_LIGASE_II"/>
    <property type="match status" value="1"/>
</dbReference>
<dbReference type="Gene3D" id="3.30.930.10">
    <property type="entry name" value="Bira Bifunctional Protein, Domain 2"/>
    <property type="match status" value="1"/>
</dbReference>
<dbReference type="AlphaFoldDB" id="A0A2M7RG01"/>
<comment type="subcellular location">
    <subcellularLocation>
        <location evidence="5">Cytoplasm</location>
    </subcellularLocation>
</comment>
<dbReference type="InterPro" id="IPR015807">
    <property type="entry name" value="His-tRNA-ligase"/>
</dbReference>
<dbReference type="InterPro" id="IPR004154">
    <property type="entry name" value="Anticodon-bd"/>
</dbReference>
<dbReference type="GO" id="GO:0005737">
    <property type="term" value="C:cytoplasm"/>
    <property type="evidence" value="ECO:0007669"/>
    <property type="project" value="UniProtKB-SubCell"/>
</dbReference>
<evidence type="ECO:0000313" key="8">
    <source>
        <dbReference type="EMBL" id="PIY95286.1"/>
    </source>
</evidence>
<feature type="binding site" evidence="6">
    <location>
        <position position="133"/>
    </location>
    <ligand>
        <name>L-histidine</name>
        <dbReference type="ChEBI" id="CHEBI:57595"/>
    </ligand>
</feature>
<dbReference type="PANTHER" id="PTHR43707">
    <property type="entry name" value="HISTIDYL-TRNA SYNTHETASE"/>
    <property type="match status" value="1"/>
</dbReference>
<accession>A0A2M7RG01</accession>
<comment type="catalytic activity">
    <reaction evidence="4 5">
        <text>tRNA(His) + L-histidine + ATP = L-histidyl-tRNA(His) + AMP + diphosphate + H(+)</text>
        <dbReference type="Rhea" id="RHEA:17313"/>
        <dbReference type="Rhea" id="RHEA-COMP:9665"/>
        <dbReference type="Rhea" id="RHEA-COMP:9689"/>
        <dbReference type="ChEBI" id="CHEBI:15378"/>
        <dbReference type="ChEBI" id="CHEBI:30616"/>
        <dbReference type="ChEBI" id="CHEBI:33019"/>
        <dbReference type="ChEBI" id="CHEBI:57595"/>
        <dbReference type="ChEBI" id="CHEBI:78442"/>
        <dbReference type="ChEBI" id="CHEBI:78527"/>
        <dbReference type="ChEBI" id="CHEBI:456215"/>
        <dbReference type="EC" id="6.1.1.21"/>
    </reaction>
</comment>
<feature type="binding site" evidence="6">
    <location>
        <begin position="267"/>
        <end position="268"/>
    </location>
    <ligand>
        <name>L-histidine</name>
        <dbReference type="ChEBI" id="CHEBI:57595"/>
    </ligand>
</feature>
<evidence type="ECO:0000256" key="2">
    <source>
        <dbReference type="ARBA" id="ARBA00022741"/>
    </source>
</evidence>
<dbReference type="InterPro" id="IPR045864">
    <property type="entry name" value="aa-tRNA-synth_II/BPL/LPL"/>
</dbReference>
<dbReference type="EC" id="6.1.1.21" evidence="5"/>
<dbReference type="Pfam" id="PF03129">
    <property type="entry name" value="HGTP_anticodon"/>
    <property type="match status" value="1"/>
</dbReference>
<dbReference type="Pfam" id="PF13393">
    <property type="entry name" value="tRNA-synt_His"/>
    <property type="match status" value="1"/>
</dbReference>
<comment type="similarity">
    <text evidence="1 5">Belongs to the class-II aminoacyl-tRNA synthetase family.</text>
</comment>
<dbReference type="NCBIfam" id="TIGR00442">
    <property type="entry name" value="hisS"/>
    <property type="match status" value="1"/>
</dbReference>
<dbReference type="InterPro" id="IPR006195">
    <property type="entry name" value="aa-tRNA-synth_II"/>
</dbReference>
<feature type="binding site" evidence="6">
    <location>
        <position position="263"/>
    </location>
    <ligand>
        <name>L-histidine</name>
        <dbReference type="ChEBI" id="CHEBI:57595"/>
    </ligand>
</feature>